<comment type="similarity">
    <text evidence="1 5">Belongs to the GDA1/CD39 NTPase family.</text>
</comment>
<dbReference type="PROSITE" id="PS01238">
    <property type="entry name" value="GDA1_CD39_NTPASE"/>
    <property type="match status" value="1"/>
</dbReference>
<proteinExistence type="inferred from homology"/>
<organism evidence="7 8">
    <name type="scientific">Asterophora parasitica</name>
    <dbReference type="NCBI Taxonomy" id="117018"/>
    <lineage>
        <taxon>Eukaryota</taxon>
        <taxon>Fungi</taxon>
        <taxon>Dikarya</taxon>
        <taxon>Basidiomycota</taxon>
        <taxon>Agaricomycotina</taxon>
        <taxon>Agaricomycetes</taxon>
        <taxon>Agaricomycetidae</taxon>
        <taxon>Agaricales</taxon>
        <taxon>Tricholomatineae</taxon>
        <taxon>Lyophyllaceae</taxon>
        <taxon>Asterophora</taxon>
    </lineage>
</organism>
<dbReference type="AlphaFoldDB" id="A0A9P7G189"/>
<evidence type="ECO:0000313" key="8">
    <source>
        <dbReference type="Proteomes" id="UP000775547"/>
    </source>
</evidence>
<feature type="transmembrane region" description="Helical" evidence="6">
    <location>
        <begin position="414"/>
        <end position="435"/>
    </location>
</feature>
<dbReference type="Pfam" id="PF01150">
    <property type="entry name" value="GDA1_CD39"/>
    <property type="match status" value="1"/>
</dbReference>
<dbReference type="GO" id="GO:0005794">
    <property type="term" value="C:Golgi apparatus"/>
    <property type="evidence" value="ECO:0007669"/>
    <property type="project" value="TreeGrafter"/>
</dbReference>
<dbReference type="Gene3D" id="3.30.420.40">
    <property type="match status" value="1"/>
</dbReference>
<dbReference type="EMBL" id="JABCKV010000441">
    <property type="protein sequence ID" value="KAG5640939.1"/>
    <property type="molecule type" value="Genomic_DNA"/>
</dbReference>
<dbReference type="GO" id="GO:0004382">
    <property type="term" value="F:GDP phosphatase activity"/>
    <property type="evidence" value="ECO:0007669"/>
    <property type="project" value="TreeGrafter"/>
</dbReference>
<dbReference type="InterPro" id="IPR000407">
    <property type="entry name" value="GDA1_CD39_NTPase"/>
</dbReference>
<keyword evidence="4" id="KW-0067">ATP-binding</keyword>
<evidence type="ECO:0000256" key="4">
    <source>
        <dbReference type="PIRSR" id="PIRSR600407-2"/>
    </source>
</evidence>
<dbReference type="GO" id="GO:0005524">
    <property type="term" value="F:ATP binding"/>
    <property type="evidence" value="ECO:0007669"/>
    <property type="project" value="UniProtKB-KW"/>
</dbReference>
<dbReference type="GO" id="GO:0046036">
    <property type="term" value="P:CTP metabolic process"/>
    <property type="evidence" value="ECO:0007669"/>
    <property type="project" value="TreeGrafter"/>
</dbReference>
<accession>A0A9P7G189</accession>
<dbReference type="CDD" id="cd24003">
    <property type="entry name" value="ASKHA_NBD_GDA1_CD39_NTPase"/>
    <property type="match status" value="1"/>
</dbReference>
<keyword evidence="4" id="KW-0547">Nucleotide-binding</keyword>
<dbReference type="Proteomes" id="UP000775547">
    <property type="component" value="Unassembled WGS sequence"/>
</dbReference>
<name>A0A9P7G189_9AGAR</name>
<dbReference type="OrthoDB" id="2959459at2759"/>
<feature type="non-terminal residue" evidence="7">
    <location>
        <position position="1"/>
    </location>
</feature>
<dbReference type="PANTHER" id="PTHR11782:SF121">
    <property type="entry name" value="NUCLEOSIDE-DIPHOSPHATASE MIG-23"/>
    <property type="match status" value="1"/>
</dbReference>
<dbReference type="GO" id="GO:0017111">
    <property type="term" value="F:ribonucleoside triphosphate phosphatase activity"/>
    <property type="evidence" value="ECO:0007669"/>
    <property type="project" value="TreeGrafter"/>
</dbReference>
<keyword evidence="8" id="KW-1185">Reference proteome</keyword>
<reference evidence="7" key="1">
    <citation type="submission" date="2020-07" db="EMBL/GenBank/DDBJ databases">
        <authorList>
            <person name="Nieuwenhuis M."/>
            <person name="Van De Peppel L.J.J."/>
        </authorList>
    </citation>
    <scope>NUCLEOTIDE SEQUENCE</scope>
    <source>
        <strain evidence="7">AP01</strain>
        <tissue evidence="7">Mycelium</tissue>
    </source>
</reference>
<comment type="caution">
    <text evidence="7">The sequence shown here is derived from an EMBL/GenBank/DDBJ whole genome shotgun (WGS) entry which is preliminary data.</text>
</comment>
<dbReference type="GO" id="GO:0006256">
    <property type="term" value="P:UDP catabolic process"/>
    <property type="evidence" value="ECO:0007669"/>
    <property type="project" value="TreeGrafter"/>
</dbReference>
<evidence type="ECO:0000256" key="2">
    <source>
        <dbReference type="ARBA" id="ARBA00022801"/>
    </source>
</evidence>
<evidence type="ECO:0000256" key="6">
    <source>
        <dbReference type="SAM" id="Phobius"/>
    </source>
</evidence>
<protein>
    <submittedName>
        <fullName evidence="7">Uncharacterized protein</fullName>
    </submittedName>
</protein>
<dbReference type="GO" id="GO:0016020">
    <property type="term" value="C:membrane"/>
    <property type="evidence" value="ECO:0007669"/>
    <property type="project" value="TreeGrafter"/>
</dbReference>
<dbReference type="GO" id="GO:0045134">
    <property type="term" value="F:UDP phosphatase activity"/>
    <property type="evidence" value="ECO:0007669"/>
    <property type="project" value="TreeGrafter"/>
</dbReference>
<keyword evidence="6" id="KW-0472">Membrane</keyword>
<reference evidence="7" key="2">
    <citation type="submission" date="2021-10" db="EMBL/GenBank/DDBJ databases">
        <title>Phylogenomics reveals ancestral predisposition of the termite-cultivated fungus Termitomyces towards a domesticated lifestyle.</title>
        <authorList>
            <person name="Auxier B."/>
            <person name="Grum-Grzhimaylo A."/>
            <person name="Cardenas M.E."/>
            <person name="Lodge J.D."/>
            <person name="Laessoe T."/>
            <person name="Pedersen O."/>
            <person name="Smith M.E."/>
            <person name="Kuyper T.W."/>
            <person name="Franco-Molano E.A."/>
            <person name="Baroni T.J."/>
            <person name="Aanen D.K."/>
        </authorList>
    </citation>
    <scope>NUCLEOTIDE SEQUENCE</scope>
    <source>
        <strain evidence="7">AP01</strain>
        <tissue evidence="7">Mycelium</tissue>
    </source>
</reference>
<gene>
    <name evidence="7" type="ORF">DXG03_006601</name>
</gene>
<keyword evidence="6" id="KW-1133">Transmembrane helix</keyword>
<keyword evidence="2 5" id="KW-0378">Hydrolase</keyword>
<evidence type="ECO:0000256" key="3">
    <source>
        <dbReference type="PIRSR" id="PIRSR600407-1"/>
    </source>
</evidence>
<evidence type="ECO:0000256" key="5">
    <source>
        <dbReference type="RuleBase" id="RU003833"/>
    </source>
</evidence>
<dbReference type="PANTHER" id="PTHR11782">
    <property type="entry name" value="ADENOSINE/GUANOSINE DIPHOSPHATASE"/>
    <property type="match status" value="1"/>
</dbReference>
<keyword evidence="6" id="KW-0812">Transmembrane</keyword>
<feature type="binding site" evidence="4">
    <location>
        <begin position="112"/>
        <end position="116"/>
    </location>
    <ligand>
        <name>ATP</name>
        <dbReference type="ChEBI" id="CHEBI:30616"/>
    </ligand>
</feature>
<feature type="active site" description="Proton acceptor" evidence="3">
    <location>
        <position position="83"/>
    </location>
</feature>
<evidence type="ECO:0000256" key="1">
    <source>
        <dbReference type="ARBA" id="ARBA00009283"/>
    </source>
</evidence>
<sequence>HKRDDMARYLSPLLHAGQTFLQKNNTTNVPLYLLATGGMREGLTSDKQSEILQAAHSVMRLHSGAYSVGQQERHARVIPGREEGLYGWVALNYGRGAEEQSHQSHGLLEIGGASMQISFAVPEPQADEEDAERVCLRSGEHRVYSQSWDGFGADSTRRRMRALLVADAGGADAVNRLGVLHDPCLPLGEAGTNLDYASKNTIIGTGNFSACMDLSTRLLASGLLTHPSLPRYALIARESSPHFYGVAHFWFNYAFFAKWGPGYDPHQQYDRQRFLDSATSYCTSTSDEIPWKDGDEDRDSVYTETRCFSAAWMIAVLHDERYGFGLETRRGDGGLSFPVTRELEERANWALGAAALVARHGELKFCPSDREAPQFEAAQDFLPSSSSENVLNSGATTLASSPFGSRSSCSFSSVFGPTSALVSLAVVFLLVGFAYHRNRSRRDLRTPRSANGFVGDVKSMA</sequence>
<evidence type="ECO:0000313" key="7">
    <source>
        <dbReference type="EMBL" id="KAG5640939.1"/>
    </source>
</evidence>
<dbReference type="Gene3D" id="3.30.420.150">
    <property type="entry name" value="Exopolyphosphatase. Domain 2"/>
    <property type="match status" value="1"/>
</dbReference>